<dbReference type="GO" id="GO:0000160">
    <property type="term" value="P:phosphorelay signal transduction system"/>
    <property type="evidence" value="ECO:0007669"/>
    <property type="project" value="UniProtKB-KW"/>
</dbReference>
<keyword evidence="2" id="KW-0902">Two-component regulatory system</keyword>
<gene>
    <name evidence="6" type="ORF">KDI_17590</name>
</gene>
<evidence type="ECO:0000259" key="5">
    <source>
        <dbReference type="PROSITE" id="PS50110"/>
    </source>
</evidence>
<dbReference type="AlphaFoldDB" id="A0A5A5TAA1"/>
<feature type="compositionally biased region" description="Low complexity" evidence="4">
    <location>
        <begin position="269"/>
        <end position="282"/>
    </location>
</feature>
<keyword evidence="7" id="KW-1185">Reference proteome</keyword>
<dbReference type="PROSITE" id="PS50110">
    <property type="entry name" value="RESPONSE_REGULATORY"/>
    <property type="match status" value="1"/>
</dbReference>
<proteinExistence type="predicted"/>
<dbReference type="InterPro" id="IPR011006">
    <property type="entry name" value="CheY-like_superfamily"/>
</dbReference>
<evidence type="ECO:0000256" key="2">
    <source>
        <dbReference type="ARBA" id="ARBA00023012"/>
    </source>
</evidence>
<dbReference type="Gene3D" id="3.40.50.2300">
    <property type="match status" value="1"/>
</dbReference>
<organism evidence="6 7">
    <name type="scientific">Dictyobacter arantiisoli</name>
    <dbReference type="NCBI Taxonomy" id="2014874"/>
    <lineage>
        <taxon>Bacteria</taxon>
        <taxon>Bacillati</taxon>
        <taxon>Chloroflexota</taxon>
        <taxon>Ktedonobacteria</taxon>
        <taxon>Ktedonobacterales</taxon>
        <taxon>Dictyobacteraceae</taxon>
        <taxon>Dictyobacter</taxon>
    </lineage>
</organism>
<evidence type="ECO:0000313" key="7">
    <source>
        <dbReference type="Proteomes" id="UP000322530"/>
    </source>
</evidence>
<comment type="caution">
    <text evidence="6">The sequence shown here is derived from an EMBL/GenBank/DDBJ whole genome shotgun (WGS) entry which is preliminary data.</text>
</comment>
<feature type="domain" description="Response regulatory" evidence="5">
    <location>
        <begin position="6"/>
        <end position="122"/>
    </location>
</feature>
<dbReference type="SUPFAM" id="SSF52172">
    <property type="entry name" value="CheY-like"/>
    <property type="match status" value="1"/>
</dbReference>
<dbReference type="Proteomes" id="UP000322530">
    <property type="component" value="Unassembled WGS sequence"/>
</dbReference>
<evidence type="ECO:0000256" key="1">
    <source>
        <dbReference type="ARBA" id="ARBA00022553"/>
    </source>
</evidence>
<evidence type="ECO:0000313" key="6">
    <source>
        <dbReference type="EMBL" id="GCF08195.1"/>
    </source>
</evidence>
<dbReference type="EMBL" id="BIXY01000019">
    <property type="protein sequence ID" value="GCF08195.1"/>
    <property type="molecule type" value="Genomic_DNA"/>
</dbReference>
<dbReference type="RefSeq" id="WP_172631971.1">
    <property type="nucleotide sequence ID" value="NZ_BIXY01000019.1"/>
</dbReference>
<dbReference type="SMART" id="SM00448">
    <property type="entry name" value="REC"/>
    <property type="match status" value="1"/>
</dbReference>
<reference evidence="6 7" key="1">
    <citation type="submission" date="2019-01" db="EMBL/GenBank/DDBJ databases">
        <title>Draft genome sequence of Dictyobacter sp. Uno17.</title>
        <authorList>
            <person name="Wang C.M."/>
            <person name="Zheng Y."/>
            <person name="Sakai Y."/>
            <person name="Abe K."/>
            <person name="Yokota A."/>
            <person name="Yabe S."/>
        </authorList>
    </citation>
    <scope>NUCLEOTIDE SEQUENCE [LARGE SCALE GENOMIC DNA]</scope>
    <source>
        <strain evidence="6 7">Uno17</strain>
    </source>
</reference>
<feature type="region of interest" description="Disordered" evidence="4">
    <location>
        <begin position="125"/>
        <end position="298"/>
    </location>
</feature>
<dbReference type="InterPro" id="IPR050595">
    <property type="entry name" value="Bact_response_regulator"/>
</dbReference>
<accession>A0A5A5TAA1</accession>
<dbReference type="PANTHER" id="PTHR44591:SF14">
    <property type="entry name" value="PROTEIN PILG"/>
    <property type="match status" value="1"/>
</dbReference>
<sequence>MVTTPKVLIIDDSTTQCLYMRQALQGAGYQVLVANDGQEGLRLMKQETPLCLVLDVVLPGMNGFEVCRHIRSQEAWRTVPIVMVSTKNSSSDRFWAMRQGANFYLPKPFKGDELIHAVQEVLQERTRPPLNSLRPSPGGRVNSEGAGRGMGNQQPQPQPQRHSGPVQPQPQRHSGPVQPQPQRHSGPVQPQPQRHSGPVQPQPQRHSGPVQPQPKPASYVGDPPSGSGITGPQYPVTPIPPIMTPSKRPTAGGMQQPPAQANPIGPGNGLPSLPYSNSNNLNTGQRPANGMGSSRPLSSSGSMLIVHKLVPRRSEHAEKLLWASSPEVRAIADPQARNLYMAIDGHSNVETLCAVTRMSIDETIAAIRFLLNEKRIQLYDTKGHAIDNALV</sequence>
<dbReference type="InterPro" id="IPR001789">
    <property type="entry name" value="Sig_transdc_resp-reg_receiver"/>
</dbReference>
<feature type="modified residue" description="4-aspartylphosphate" evidence="3">
    <location>
        <position position="55"/>
    </location>
</feature>
<evidence type="ECO:0000256" key="3">
    <source>
        <dbReference type="PROSITE-ProRule" id="PRU00169"/>
    </source>
</evidence>
<protein>
    <recommendedName>
        <fullName evidence="5">Response regulatory domain-containing protein</fullName>
    </recommendedName>
</protein>
<dbReference type="PANTHER" id="PTHR44591">
    <property type="entry name" value="STRESS RESPONSE REGULATOR PROTEIN 1"/>
    <property type="match status" value="1"/>
</dbReference>
<keyword evidence="1 3" id="KW-0597">Phosphoprotein</keyword>
<evidence type="ECO:0000256" key="4">
    <source>
        <dbReference type="SAM" id="MobiDB-lite"/>
    </source>
</evidence>
<name>A0A5A5TAA1_9CHLR</name>
<dbReference type="Pfam" id="PF00072">
    <property type="entry name" value="Response_reg"/>
    <property type="match status" value="1"/>
</dbReference>